<reference evidence="6" key="6">
    <citation type="submission" date="2002-04" db="EMBL/GenBank/DDBJ databases">
        <authorList>
            <person name="Adachi J."/>
            <person name="Aizawa K."/>
            <person name="Akimura T."/>
            <person name="Arakawa T."/>
            <person name="Bono H."/>
            <person name="Carninci P."/>
            <person name="Fukuda S."/>
            <person name="Furuno M."/>
            <person name="Hanagaki T."/>
            <person name="Hara A."/>
            <person name="Hashizume W."/>
            <person name="Hayashida K."/>
            <person name="Hayatsu N."/>
            <person name="Hiramoto K."/>
            <person name="Hiraoka T."/>
            <person name="Hirozane T."/>
            <person name="Hori F."/>
            <person name="Imotani K."/>
            <person name="Ishii Y."/>
            <person name="Itoh M."/>
            <person name="Kagawa I."/>
            <person name="Kasukawa T."/>
            <person name="Katoh H."/>
            <person name="Kawai J."/>
            <person name="Kojima Y."/>
            <person name="Kondo S."/>
            <person name="Konno H."/>
            <person name="Kouda M."/>
            <person name="Koya S."/>
            <person name="Kurihara C."/>
            <person name="Matsuyama T."/>
            <person name="Miyazaki A."/>
            <person name="Murata M."/>
            <person name="Nakamura M."/>
            <person name="Nishi K."/>
            <person name="Nomura K."/>
            <person name="Numazaki R."/>
            <person name="Ohno M."/>
            <person name="Ohsato N."/>
            <person name="Okazaki Y."/>
            <person name="Saito R."/>
            <person name="Saitoh H."/>
            <person name="Sakai C."/>
            <person name="Sakai K."/>
            <person name="Sakazume N."/>
            <person name="Sano H."/>
            <person name="Sasaki D."/>
            <person name="Shibata K."/>
            <person name="Shinagawa A."/>
            <person name="Shiraki T."/>
            <person name="Sogabe Y."/>
            <person name="Tagami M."/>
            <person name="Tagawa A."/>
            <person name="Takahashi F."/>
            <person name="Takaku-Akahira S."/>
            <person name="Takeda Y."/>
            <person name="Tanaka T."/>
            <person name="Tomaru A."/>
            <person name="Toya T."/>
            <person name="Yasunishi A."/>
            <person name="Muramatsu M."/>
            <person name="Hayashizaki Y."/>
        </authorList>
    </citation>
    <scope>NUCLEOTIDE SEQUENCE</scope>
    <source>
        <strain evidence="6">C57BL/6J</strain>
        <tissue evidence="6">Testis</tissue>
    </source>
</reference>
<reference evidence="6" key="4">
    <citation type="journal article" date="2001" name="Nature">
        <title>Functional annotation of a full-length mouse cDNA collection.</title>
        <authorList>
            <consortium name="The RIKEN Genome Exploration Research Group Phase II Team and the FANTOM Consortium"/>
        </authorList>
    </citation>
    <scope>NUCLEOTIDE SEQUENCE</scope>
    <source>
        <strain evidence="6">C57BL/6J</strain>
        <tissue evidence="6">Testis</tissue>
    </source>
</reference>
<evidence type="ECO:0000313" key="8">
    <source>
        <dbReference type="MGI" id="MGI:3586330"/>
    </source>
</evidence>
<dbReference type="Bgee" id="ENSMUSG00000096405">
    <property type="expression patterns" value="Expressed in spermatid and 2 other cell types or tissues"/>
</dbReference>
<reference evidence="6" key="9">
    <citation type="journal article" date="2005" name="Science">
        <title>Antisense Transcription in the Mammalian Transcriptome.</title>
        <authorList>
            <consortium name="RIKEN Genome Exploration Research Group and Genome Science Group (Genome Network Project Core Group) and the FANTOM Consortium"/>
        </authorList>
    </citation>
    <scope>NUCLEOTIDE SEQUENCE</scope>
    <source>
        <strain evidence="6">C57BL/6J</strain>
        <tissue evidence="6">Testis</tissue>
    </source>
</reference>
<dbReference type="InterPro" id="IPR023578">
    <property type="entry name" value="Ras_GEF_dom_sf"/>
</dbReference>
<dbReference type="RefSeq" id="NP_778173.1">
    <property type="nucleotide sequence ID" value="NM_175008.3"/>
</dbReference>
<evidence type="ECO:0000256" key="1">
    <source>
        <dbReference type="PROSITE-ProRule" id="PRU00135"/>
    </source>
</evidence>
<reference evidence="6" key="1">
    <citation type="journal article" date="1999" name="Methods Enzymol.">
        <title>High-efficiency full-length cDNA cloning.</title>
        <authorList>
            <person name="Carninci P."/>
            <person name="Hayashizaki Y."/>
        </authorList>
    </citation>
    <scope>NUCLEOTIDE SEQUENCE</scope>
    <source>
        <strain evidence="6">C57BL/6J</strain>
        <tissue evidence="6">Testis</tissue>
    </source>
</reference>
<dbReference type="GO" id="GO:0005085">
    <property type="term" value="F:guanyl-nucleotide exchange factor activity"/>
    <property type="evidence" value="ECO:0007669"/>
    <property type="project" value="UniProtKB-KW"/>
</dbReference>
<sequence length="218" mass="25747">MFSWCLRTTRGLGLKKENREGHGSVWRHRVHSCLQRLWPFSRKGKTVTKGKQDQNHTDQDLREPRRESPISAEMVVKLVNNLVPSLQEGDHFFVSIFLSTYRSFVTPLQVLGLLFMRYPYFHPHSVEHRQVRSSLCNFLHTWMDKNPEDFCDPSDMLPLTYLKAYLSVHMPHSELFIRVDRLLNELWEEQDKDSHAKNEEDSDLGRHTSSDPELKRCK</sequence>
<protein>
    <submittedName>
        <fullName evidence="7">RIKEN cDNA 4930474N05 gene</fullName>
    </submittedName>
</protein>
<evidence type="ECO:0000313" key="9">
    <source>
        <dbReference type="Proteomes" id="UP000000589"/>
    </source>
</evidence>
<dbReference type="SUPFAM" id="SSF48366">
    <property type="entry name" value="Ras GEF"/>
    <property type="match status" value="1"/>
</dbReference>
<keyword evidence="9" id="KW-1185">Reference proteome</keyword>
<dbReference type="SMART" id="SM00229">
    <property type="entry name" value="RasGEFN"/>
    <property type="match status" value="1"/>
</dbReference>
<dbReference type="UCSC" id="uc007tbl.1">
    <property type="organism name" value="mouse"/>
</dbReference>
<dbReference type="PANTHER" id="PTHR46793:SF1">
    <property type="entry name" value="1700018F24RIK PROTEIN-RELATED"/>
    <property type="match status" value="1"/>
</dbReference>
<keyword evidence="1" id="KW-0344">Guanine-nucleotide releasing factor</keyword>
<dbReference type="PaxDb" id="10090-ENSMUSP00000136756"/>
<dbReference type="PROSITE" id="PS50212">
    <property type="entry name" value="RASGEF_NTER"/>
    <property type="match status" value="1"/>
</dbReference>
<evidence type="ECO:0000313" key="5">
    <source>
        <dbReference type="EMBL" id="AAI32443.1"/>
    </source>
</evidence>
<dbReference type="SMR" id="Q8BVR5"/>
<reference evidence="7" key="11">
    <citation type="journal article" date="2011" name="PLoS Biol.">
        <title>Modernizing reference genome assemblies.</title>
        <authorList>
            <person name="Church D.M."/>
            <person name="Schneider V.A."/>
            <person name="Graves T."/>
            <person name="Auger K."/>
            <person name="Cunningham F."/>
            <person name="Bouk N."/>
            <person name="Chen H.C."/>
            <person name="Agarwala R."/>
            <person name="McLaren W.M."/>
            <person name="Ritchie G.R."/>
            <person name="Albracht D."/>
            <person name="Kremitzki M."/>
            <person name="Rock S."/>
            <person name="Kotkiewicz H."/>
            <person name="Kremitzki C."/>
            <person name="Wollam A."/>
            <person name="Trani L."/>
            <person name="Fulton L."/>
            <person name="Fulton R."/>
            <person name="Matthews L."/>
            <person name="Whitehead S."/>
            <person name="Chow W."/>
            <person name="Torrance J."/>
            <person name="Dunn M."/>
            <person name="Harden G."/>
            <person name="Threadgold G."/>
            <person name="Wood J."/>
            <person name="Collins J."/>
            <person name="Heath P."/>
            <person name="Griffiths G."/>
            <person name="Pelan S."/>
            <person name="Grafham D."/>
            <person name="Eichler E.E."/>
            <person name="Weinstock G."/>
            <person name="Mardis E.R."/>
            <person name="Wilson R.K."/>
            <person name="Howe K."/>
            <person name="Flicek P."/>
            <person name="Hubbard T."/>
        </authorList>
    </citation>
    <scope>NUCLEOTIDE SEQUENCE [LARGE SCALE GENOMIC DNA]</scope>
    <source>
        <strain evidence="7">C57BL/6J</strain>
    </source>
</reference>
<reference evidence="6" key="3">
    <citation type="journal article" date="2000" name="Genome Res.">
        <title>RIKEN integrated sequence analysis (RISA) system--384-format sequencing pipeline with 384 multicapillary sequencer.</title>
        <authorList>
            <person name="Shibata K."/>
            <person name="Itoh M."/>
            <person name="Aizawa K."/>
            <person name="Nagaoka S."/>
            <person name="Sasaki N."/>
            <person name="Carninci P."/>
            <person name="Konno H."/>
            <person name="Akiyama J."/>
            <person name="Nishi K."/>
            <person name="Kitsunai T."/>
            <person name="Tashiro H."/>
            <person name="Itoh M."/>
            <person name="Sumi N."/>
            <person name="Ishii Y."/>
            <person name="Nakamura S."/>
            <person name="Hazama M."/>
            <person name="Nishine T."/>
            <person name="Harada A."/>
            <person name="Yamamoto R."/>
            <person name="Matsumoto H."/>
            <person name="Sakaguchi S."/>
            <person name="Ikegami T."/>
            <person name="Kashiwagi K."/>
            <person name="Fujiwake S."/>
            <person name="Inoue K."/>
            <person name="Togawa Y."/>
            <person name="Izawa M."/>
            <person name="Ohara E."/>
            <person name="Watahiki M."/>
            <person name="Yoneda Y."/>
            <person name="Ishikawa T."/>
            <person name="Ozawa K."/>
            <person name="Tanaka T."/>
            <person name="Matsuura S."/>
            <person name="Kawai J."/>
            <person name="Okazaki Y."/>
            <person name="Muramatsu M."/>
            <person name="Inoue Y."/>
            <person name="Kira A."/>
            <person name="Hayashizaki Y."/>
        </authorList>
    </citation>
    <scope>NUCLEOTIDE SEQUENCE</scope>
    <source>
        <strain evidence="6">C57BL/6J</strain>
        <tissue evidence="6">Testis</tissue>
    </source>
</reference>
<dbReference type="OMA" id="NREGHEG"/>
<evidence type="ECO:0000313" key="7">
    <source>
        <dbReference type="Ensembl" id="ENSMUSP00000153709.2"/>
    </source>
</evidence>
<dbReference type="CDD" id="cd06224">
    <property type="entry name" value="REM"/>
    <property type="match status" value="1"/>
</dbReference>
<organism evidence="6">
    <name type="scientific">Mus musculus</name>
    <name type="common">Mouse</name>
    <dbReference type="NCBI Taxonomy" id="10090"/>
    <lineage>
        <taxon>Eukaryota</taxon>
        <taxon>Metazoa</taxon>
        <taxon>Chordata</taxon>
        <taxon>Craniata</taxon>
        <taxon>Vertebrata</taxon>
        <taxon>Euteleostomi</taxon>
        <taxon>Mammalia</taxon>
        <taxon>Eutheria</taxon>
        <taxon>Euarchontoglires</taxon>
        <taxon>Glires</taxon>
        <taxon>Rodentia</taxon>
        <taxon>Myomorpha</taxon>
        <taxon>Muroidea</taxon>
        <taxon>Muridae</taxon>
        <taxon>Murinae</taxon>
        <taxon>Mus</taxon>
        <taxon>Mus</taxon>
    </lineage>
</organism>
<dbReference type="EMBL" id="BC096580">
    <property type="protein sequence ID" value="AAH96580.1"/>
    <property type="molecule type" value="mRNA"/>
</dbReference>
<feature type="region of interest" description="Disordered" evidence="2">
    <location>
        <begin position="190"/>
        <end position="218"/>
    </location>
</feature>
<dbReference type="Gene3D" id="1.20.870.10">
    <property type="entry name" value="Son of sevenless (SoS) protein Chain: S domain 1"/>
    <property type="match status" value="1"/>
</dbReference>
<dbReference type="AlphaFoldDB" id="Q8BVR5"/>
<dbReference type="EMBL" id="AK076810">
    <property type="protein sequence ID" value="BAC36490.1"/>
    <property type="molecule type" value="mRNA"/>
</dbReference>
<dbReference type="Proteomes" id="UP000000589">
    <property type="component" value="Chromosome 14"/>
</dbReference>
<reference evidence="6" key="2">
    <citation type="journal article" date="2000" name="Genome Res.">
        <title>Normalization and subtraction of cap-trapper-selected cDNAs to prepare full-length cDNA libraries for rapid discovery of new genes.</title>
        <authorList>
            <person name="Carninci P."/>
            <person name="Shibata Y."/>
            <person name="Hayatsu N."/>
            <person name="Sugahara Y."/>
            <person name="Shibata K."/>
            <person name="Itoh M."/>
            <person name="Konno H."/>
            <person name="Okazaki Y."/>
            <person name="Muramatsu M."/>
            <person name="Hayashizaki Y."/>
        </authorList>
    </citation>
    <scope>NUCLEOTIDE SEQUENCE</scope>
    <source>
        <strain evidence="6">C57BL/6J</strain>
        <tissue evidence="6">Testis</tissue>
    </source>
</reference>
<dbReference type="GO" id="GO:0002244">
    <property type="term" value="P:hematopoietic progenitor cell differentiation"/>
    <property type="evidence" value="ECO:0000316"/>
    <property type="project" value="MGI"/>
</dbReference>
<gene>
    <name evidence="4 7 8" type="primary">4930474N05Rik</name>
</gene>
<evidence type="ECO:0000259" key="3">
    <source>
        <dbReference type="PROSITE" id="PS50212"/>
    </source>
</evidence>
<dbReference type="OrthoDB" id="9617030at2759"/>
<dbReference type="AGR" id="MGI:3586330"/>
<dbReference type="KEGG" id="mmu:218921"/>
<proteinExistence type="evidence at transcript level"/>
<dbReference type="HOGENOM" id="CLU_112704_0_0_1"/>
<dbReference type="BioGRID-ORCS" id="218921">
    <property type="hits" value="1 hit in 77 CRISPR screens"/>
</dbReference>
<evidence type="ECO:0000313" key="4">
    <source>
        <dbReference type="EMBL" id="AAH96580.1"/>
    </source>
</evidence>
<evidence type="ECO:0000313" key="6">
    <source>
        <dbReference type="EMBL" id="BAC36490.1"/>
    </source>
</evidence>
<feature type="compositionally biased region" description="Basic and acidic residues" evidence="2">
    <location>
        <begin position="50"/>
        <end position="67"/>
    </location>
</feature>
<reference evidence="7 9" key="10">
    <citation type="journal article" date="2009" name="PLoS Biol.">
        <title>Lineage-specific biology revealed by a finished genome assembly of the mouse.</title>
        <authorList>
            <consortium name="Mouse Genome Sequencing Consortium"/>
            <person name="Church D.M."/>
            <person name="Goodstadt L."/>
            <person name="Hillier L.W."/>
            <person name="Zody M.C."/>
            <person name="Goldstein S."/>
            <person name="She X."/>
            <person name="Bult C.J."/>
            <person name="Agarwala R."/>
            <person name="Cherry J.L."/>
            <person name="DiCuccio M."/>
            <person name="Hlavina W."/>
            <person name="Kapustin Y."/>
            <person name="Meric P."/>
            <person name="Maglott D."/>
            <person name="Birtle Z."/>
            <person name="Marques A.C."/>
            <person name="Graves T."/>
            <person name="Zhou S."/>
            <person name="Teague B."/>
            <person name="Potamousis K."/>
            <person name="Churas C."/>
            <person name="Place M."/>
            <person name="Herschleb J."/>
            <person name="Runnheim R."/>
            <person name="Forrest D."/>
            <person name="Amos-Landgraf J."/>
            <person name="Schwartz D.C."/>
            <person name="Cheng Z."/>
            <person name="Lindblad-Toh K."/>
            <person name="Eichler E.E."/>
            <person name="Ponting C.P."/>
        </authorList>
    </citation>
    <scope>NUCLEOTIDE SEQUENCE [LARGE SCALE GENOMIC DNA]</scope>
    <source>
        <strain evidence="7 9">C57BL/6J</strain>
    </source>
</reference>
<dbReference type="DNASU" id="218921"/>
<dbReference type="Ensembl" id="ENSMUST00000226305.2">
    <property type="protein sequence ID" value="ENSMUSP00000153709.2"/>
    <property type="gene ID" value="ENSMUSG00000096405.4"/>
</dbReference>
<dbReference type="EMBL" id="BC132446">
    <property type="protein sequence ID" value="AAI32447.1"/>
    <property type="molecule type" value="mRNA"/>
</dbReference>
<dbReference type="PANTHER" id="PTHR46793">
    <property type="entry name" value="1700018F24RIK PROTEIN-RELATED-RELATED"/>
    <property type="match status" value="1"/>
</dbReference>
<dbReference type="EMBL" id="BC132442">
    <property type="protein sequence ID" value="AAI32443.1"/>
    <property type="molecule type" value="mRNA"/>
</dbReference>
<reference evidence="6" key="8">
    <citation type="journal article" date="2005" name="Science">
        <title>The Transcriptional Landscape of the Mammalian Genome.</title>
        <authorList>
            <consortium name="The FANTOM Consortium"/>
            <consortium name="Riken Genome Exploration Research Group and Genome Science Group (Genome Network Project Core Group)"/>
        </authorList>
    </citation>
    <scope>NUCLEOTIDE SEQUENCE</scope>
    <source>
        <strain evidence="6">C57BL/6J</strain>
        <tissue evidence="6">Testis</tissue>
    </source>
</reference>
<feature type="region of interest" description="Disordered" evidence="2">
    <location>
        <begin position="44"/>
        <end position="67"/>
    </location>
</feature>
<reference evidence="6" key="5">
    <citation type="journal article" date="2002" name="Nature">
        <title>Analysis of the mouse transcriptome based on functional annotation of 60,770 full-length cDNAs.</title>
        <authorList>
            <consortium name="The FANTOM Consortium and the RIKEN Genome Exploration Research Group Phase I and II Team"/>
        </authorList>
    </citation>
    <scope>NUCLEOTIDE SEQUENCE</scope>
    <source>
        <strain evidence="6">C57BL/6J</strain>
        <tissue evidence="6">Testis</tissue>
    </source>
</reference>
<dbReference type="eggNOG" id="KOG3629">
    <property type="taxonomic scope" value="Eukaryota"/>
</dbReference>
<reference evidence="7" key="12">
    <citation type="submission" date="2025-05" db="UniProtKB">
        <authorList>
            <consortium name="Ensembl"/>
        </authorList>
    </citation>
    <scope>IDENTIFICATION</scope>
    <source>
        <strain evidence="7">C57BL/6J</strain>
    </source>
</reference>
<feature type="compositionally biased region" description="Basic and acidic residues" evidence="2">
    <location>
        <begin position="192"/>
        <end position="218"/>
    </location>
</feature>
<dbReference type="GeneID" id="218921"/>
<name>Q8BVR5_MOUSE</name>
<reference evidence="4" key="7">
    <citation type="journal article" date="2004" name="Genome Res.">
        <title>The status, quality, and expansion of the NIH full-length cDNA project: the Mammalian Gene Collection (MGC).</title>
        <authorList>
            <consortium name="The MGC Project Team"/>
            <person name="Gerhard D.S."/>
            <person name="Wagner L."/>
            <person name="Feingold E.A."/>
            <person name="Shenmen C.M."/>
            <person name="Grouse L.H."/>
            <person name="Schuler G."/>
            <person name="Klein S.L."/>
            <person name="Old S."/>
            <person name="Rasooly R."/>
            <person name="Good P."/>
            <person name="Guyer M."/>
            <person name="Peck A.M."/>
            <person name="Derge J.G."/>
            <person name="Lipman D."/>
            <person name="Collins F.S."/>
            <person name="Jang W."/>
            <person name="Sherry S."/>
            <person name="Feolo M."/>
            <person name="Misquitta L."/>
            <person name="Lee E."/>
            <person name="Rotmistrovsky K."/>
            <person name="Greenhut S.F."/>
            <person name="Schaefer C.F."/>
            <person name="Buetow K."/>
            <person name="Bonner T.I."/>
            <person name="Haussler D."/>
            <person name="Kent J."/>
            <person name="Kiekhaus M."/>
            <person name="Furey T."/>
            <person name="Brent M."/>
            <person name="Prange C."/>
            <person name="Schreiber K."/>
            <person name="Shapiro N."/>
            <person name="Bhat N.K."/>
            <person name="Hopkins R.F."/>
            <person name="Hsie F."/>
            <person name="Driscoll T."/>
            <person name="Soares M.B."/>
            <person name="Casavant T.L."/>
            <person name="Scheetz T.E."/>
            <person name="Brown-stein M.J."/>
            <person name="Usdin T.B."/>
            <person name="Toshiyuki S."/>
            <person name="Carninci P."/>
            <person name="Piao Y."/>
            <person name="Dudekula D.B."/>
            <person name="Ko M.S."/>
            <person name="Kawakami K."/>
            <person name="Suzuki Y."/>
            <person name="Sugano S."/>
            <person name="Gruber C.E."/>
            <person name="Smith M.R."/>
            <person name="Simmons B."/>
            <person name="Moore T."/>
            <person name="Waterman R."/>
            <person name="Johnson S.L."/>
            <person name="Ruan Y."/>
            <person name="Wei C.L."/>
            <person name="Mathavan S."/>
            <person name="Gunaratne P.H."/>
            <person name="Wu J."/>
            <person name="Garcia A.M."/>
            <person name="Hulyk S.W."/>
            <person name="Fuh E."/>
            <person name="Yuan Y."/>
            <person name="Sneed A."/>
            <person name="Kowis C."/>
            <person name="Hodgson A."/>
            <person name="Muzny D.M."/>
            <person name="McPherson J."/>
            <person name="Gibbs R.A."/>
            <person name="Fahey J."/>
            <person name="Helton E."/>
            <person name="Ketteman M."/>
            <person name="Madan A."/>
            <person name="Rodrigues S."/>
            <person name="Sanchez A."/>
            <person name="Whiting M."/>
            <person name="Madari A."/>
            <person name="Young A.C."/>
            <person name="Wetherby K.D."/>
            <person name="Granite S.J."/>
            <person name="Kwong P.N."/>
            <person name="Brinkley C.P."/>
            <person name="Pearson R.L."/>
            <person name="Bouffard G.G."/>
            <person name="Blakesly R.W."/>
            <person name="Green E.D."/>
            <person name="Dickson M.C."/>
            <person name="Rodriguez A.C."/>
            <person name="Grimwood J."/>
            <person name="Schmutz J."/>
            <person name="Myers R.M."/>
            <person name="Butterfield Y.S."/>
            <person name="Griffith M."/>
            <person name="Griffith O.L."/>
            <person name="Krzywinski M.I."/>
            <person name="Liao N."/>
            <person name="Morin R."/>
            <person name="Morrin R."/>
            <person name="Palmquist D."/>
            <person name="Petrescu A.S."/>
            <person name="Skalska U."/>
            <person name="Smailus D.E."/>
            <person name="Stott J.M."/>
            <person name="Schnerch A."/>
            <person name="Schein J.E."/>
            <person name="Jones S.J."/>
            <person name="Holt R.A."/>
            <person name="Baross A."/>
            <person name="Marra M.A."/>
            <person name="Clifton S."/>
            <person name="Makowski K.A."/>
            <person name="Bosak S."/>
            <person name="Malek J."/>
        </authorList>
    </citation>
    <scope>NUCLEOTIDE SEQUENCE [LARGE SCALE MRNA]</scope>
    <source>
        <strain evidence="4">C57BL/6J</strain>
        <tissue evidence="5">Brain</tissue>
        <tissue evidence="4">Thymus gland</tissue>
    </source>
</reference>
<dbReference type="MGI" id="MGI:3586330">
    <property type="gene designation" value="4930474N05Rik"/>
</dbReference>
<dbReference type="ExpressionAtlas" id="Q8BVR5">
    <property type="expression patterns" value="baseline and differential"/>
</dbReference>
<dbReference type="Pfam" id="PF00618">
    <property type="entry name" value="RasGEF_N"/>
    <property type="match status" value="1"/>
</dbReference>
<dbReference type="GeneTree" id="ENSGT00940000153181"/>
<evidence type="ECO:0000256" key="2">
    <source>
        <dbReference type="SAM" id="MobiDB-lite"/>
    </source>
</evidence>
<feature type="domain" description="N-terminal Ras-GEF" evidence="3">
    <location>
        <begin position="66"/>
        <end position="187"/>
    </location>
</feature>
<accession>Q8BVR5</accession>
<dbReference type="FunFam" id="1.20.870.10:FF:000040">
    <property type="entry name" value="RIKEN cDNA 4930474N05 gene"/>
    <property type="match status" value="1"/>
</dbReference>
<dbReference type="VEuPathDB" id="HostDB:ENSMUSG00000096405"/>
<dbReference type="InterPro" id="IPR000651">
    <property type="entry name" value="Ras-like_Gua-exchang_fac_N"/>
</dbReference>